<gene>
    <name evidence="2" type="ORF">E5Q53_10095</name>
</gene>
<evidence type="ECO:0000313" key="3">
    <source>
        <dbReference type="Proteomes" id="UP000323974"/>
    </source>
</evidence>
<evidence type="ECO:0000256" key="1">
    <source>
        <dbReference type="SAM" id="Phobius"/>
    </source>
</evidence>
<evidence type="ECO:0000313" key="2">
    <source>
        <dbReference type="EMBL" id="QEN11741.1"/>
    </source>
</evidence>
<feature type="transmembrane region" description="Helical" evidence="1">
    <location>
        <begin position="84"/>
        <end position="107"/>
    </location>
</feature>
<dbReference type="Proteomes" id="UP000323974">
    <property type="component" value="Chromosome"/>
</dbReference>
<sequence>MIKIKFYGSLKRFGTDFQLDCQTVAEALKALMSQLKGLRHMMQKGMYKVRIGSQYLEKGLHYRLRAGMTVHFTPVLKGAKRGGVFGVIAGVALIGAAVLLGPVGGIIASQTAMMLGGMGASMLLGGVAQMLTKTPSMGSFNEQEKKSSTAFSGLQNRVAQGQAMPLAYGRILVGSLIISQGIETFDVV</sequence>
<dbReference type="AlphaFoldDB" id="A0AAE6JWL9"/>
<dbReference type="InterPro" id="IPR010654">
    <property type="entry name" value="Phage_lambda_tail_I"/>
</dbReference>
<keyword evidence="1" id="KW-1133">Transmembrane helix</keyword>
<dbReference type="KEGG" id="hpaa:E5Q53_10095"/>
<accession>A0AAE6JWL9</accession>
<name>A0AAE6JWL9_HAEPH</name>
<feature type="transmembrane region" description="Helical" evidence="1">
    <location>
        <begin position="113"/>
        <end position="131"/>
    </location>
</feature>
<keyword evidence="1" id="KW-0472">Membrane</keyword>
<dbReference type="GeneID" id="78223441"/>
<dbReference type="Pfam" id="PF06805">
    <property type="entry name" value="Lambda_tail_I"/>
    <property type="match status" value="1"/>
</dbReference>
<proteinExistence type="predicted"/>
<protein>
    <submittedName>
        <fullName evidence="2">Tail assembly protein</fullName>
    </submittedName>
</protein>
<dbReference type="EMBL" id="CP038817">
    <property type="protein sequence ID" value="QEN11741.1"/>
    <property type="molecule type" value="Genomic_DNA"/>
</dbReference>
<reference evidence="2 3" key="1">
    <citation type="submission" date="2019-04" db="EMBL/GenBank/DDBJ databases">
        <title>Complete Genome and Methylome Analysis of Haemophilus haemolyticus NEB129.</title>
        <authorList>
            <person name="Fomenkov A."/>
            <person name="Roberts R.J."/>
            <person name="Anton B.P."/>
            <person name="Vincze T."/>
        </authorList>
    </citation>
    <scope>NUCLEOTIDE SEQUENCE [LARGE SCALE GENOMIC DNA]</scope>
    <source>
        <strain evidence="2 3">NEB129</strain>
    </source>
</reference>
<keyword evidence="1" id="KW-0812">Transmembrane</keyword>
<organism evidence="2 3">
    <name type="scientific">Haemophilus parahaemolyticus</name>
    <dbReference type="NCBI Taxonomy" id="735"/>
    <lineage>
        <taxon>Bacteria</taxon>
        <taxon>Pseudomonadati</taxon>
        <taxon>Pseudomonadota</taxon>
        <taxon>Gammaproteobacteria</taxon>
        <taxon>Pasteurellales</taxon>
        <taxon>Pasteurellaceae</taxon>
        <taxon>Haemophilus</taxon>
    </lineage>
</organism>
<dbReference type="RefSeq" id="WP_005705652.1">
    <property type="nucleotide sequence ID" value="NZ_CP038817.1"/>
</dbReference>